<proteinExistence type="predicted"/>
<comment type="caution">
    <text evidence="1">The sequence shown here is derived from an EMBL/GenBank/DDBJ whole genome shotgun (WGS) entry which is preliminary data.</text>
</comment>
<gene>
    <name evidence="1" type="ORF">PDJAM_G00015880</name>
</gene>
<name>A0ACC5YLZ6_9TELE</name>
<evidence type="ECO:0000313" key="2">
    <source>
        <dbReference type="Proteomes" id="UP000830395"/>
    </source>
</evidence>
<dbReference type="Proteomes" id="UP000830395">
    <property type="component" value="Chromosome 10"/>
</dbReference>
<protein>
    <submittedName>
        <fullName evidence="1">Uncharacterized protein</fullName>
    </submittedName>
</protein>
<accession>A0ACC5YLZ6</accession>
<dbReference type="EMBL" id="CM040984">
    <property type="protein sequence ID" value="MCJ8736731.1"/>
    <property type="molecule type" value="Genomic_DNA"/>
</dbReference>
<evidence type="ECO:0000313" key="1">
    <source>
        <dbReference type="EMBL" id="MCJ8736731.1"/>
    </source>
</evidence>
<reference evidence="1" key="1">
    <citation type="submission" date="2020-02" db="EMBL/GenBank/DDBJ databases">
        <title>Genome sequencing of the panga catfish, Pangasius djambal.</title>
        <authorList>
            <person name="Wen M."/>
            <person name="Zahm M."/>
            <person name="Roques C."/>
            <person name="Cabau C."/>
            <person name="Klopp C."/>
            <person name="Donnadieu C."/>
            <person name="Jouanno E."/>
            <person name="Avarre J.-C."/>
            <person name="Campet M."/>
            <person name="Ha T."/>
            <person name="Dugue R."/>
            <person name="Lampietro C."/>
            <person name="Louis A."/>
            <person name="Herpin A."/>
            <person name="Echchiki A."/>
            <person name="Berthelot C."/>
            <person name="Parey E."/>
            <person name="Roest-Crollius H."/>
            <person name="Braasch I."/>
            <person name="Postlethwait J.H."/>
            <person name="Bobe J."/>
            <person name="Montfort J."/>
            <person name="Bouchez O."/>
            <person name="Begum T."/>
            <person name="Schartl M."/>
            <person name="Gustiano R."/>
            <person name="Guiguen Y."/>
        </authorList>
    </citation>
    <scope>NUCLEOTIDE SEQUENCE</scope>
    <source>
        <strain evidence="1">Pdj_M5554</strain>
    </source>
</reference>
<keyword evidence="2" id="KW-1185">Reference proteome</keyword>
<sequence>MAVFKFLFVLAFCMFVSTENAHIQERLFLSSLGLLSRPRPSAHGPVPSVLWKMFRKAEQKRELDACTVPEYGVRGNIVRYVLDQGRLIAGSSRLLEHHLYFNVSVLEDVEQLSLAQLEVKFKHDSFPASRKDLAFTMHIYRVIRSALKGMAHESSRRLLLSQSVQYTPGTIRFNLTDLAESWRRPGKNYGMVLTLQATRLSNELHHDCDGEISHQGHVQMPELVASLVVVSLNPQQCGSRKKRSAYYLPVTPSNVCKPRRLYIDFKDVGWQDWIIAPQGYVANYCHGECPFPLSESLNGTNHAILQTLVHSFDPKGTPQPCCVPIKLSPISMLYYDNNDNVVLRHYEDMVVDECGCR</sequence>
<organism evidence="1 2">
    <name type="scientific">Pangasius djambal</name>
    <dbReference type="NCBI Taxonomy" id="1691987"/>
    <lineage>
        <taxon>Eukaryota</taxon>
        <taxon>Metazoa</taxon>
        <taxon>Chordata</taxon>
        <taxon>Craniata</taxon>
        <taxon>Vertebrata</taxon>
        <taxon>Euteleostomi</taxon>
        <taxon>Actinopterygii</taxon>
        <taxon>Neopterygii</taxon>
        <taxon>Teleostei</taxon>
        <taxon>Ostariophysi</taxon>
        <taxon>Siluriformes</taxon>
        <taxon>Pangasiidae</taxon>
        <taxon>Pangasius</taxon>
    </lineage>
</organism>